<evidence type="ECO:0000259" key="4">
    <source>
        <dbReference type="PROSITE" id="PS50003"/>
    </source>
</evidence>
<feature type="domain" description="Rho-GAP" evidence="5">
    <location>
        <begin position="648"/>
        <end position="835"/>
    </location>
</feature>
<dbReference type="Gene3D" id="2.30.29.30">
    <property type="entry name" value="Pleckstrin-homology domain (PH domain)/Phosphotyrosine-binding domain (PTB)"/>
    <property type="match status" value="2"/>
</dbReference>
<dbReference type="Pfam" id="PF00620">
    <property type="entry name" value="RhoGAP"/>
    <property type="match status" value="1"/>
</dbReference>
<dbReference type="Proteomes" id="UP000325440">
    <property type="component" value="Unassembled WGS sequence"/>
</dbReference>
<dbReference type="PROSITE" id="PS50238">
    <property type="entry name" value="RHOGAP"/>
    <property type="match status" value="1"/>
</dbReference>
<dbReference type="SMART" id="SM00233">
    <property type="entry name" value="PH"/>
    <property type="match status" value="3"/>
</dbReference>
<evidence type="ECO:0000256" key="2">
    <source>
        <dbReference type="SAM" id="Coils"/>
    </source>
</evidence>
<dbReference type="GO" id="GO:0007165">
    <property type="term" value="P:signal transduction"/>
    <property type="evidence" value="ECO:0007669"/>
    <property type="project" value="InterPro"/>
</dbReference>
<feature type="compositionally biased region" description="Low complexity" evidence="3">
    <location>
        <begin position="219"/>
        <end position="235"/>
    </location>
</feature>
<accession>A0A5E4MYL8</accession>
<dbReference type="GO" id="GO:0005547">
    <property type="term" value="F:phosphatidylinositol-3,4,5-trisphosphate binding"/>
    <property type="evidence" value="ECO:0007669"/>
    <property type="project" value="TreeGrafter"/>
</dbReference>
<dbReference type="CDD" id="cd17113">
    <property type="entry name" value="RA_ARAPs"/>
    <property type="match status" value="1"/>
</dbReference>
<keyword evidence="1" id="KW-0343">GTPase activation</keyword>
<dbReference type="PANTHER" id="PTHR45899">
    <property type="entry name" value="RHO GTPASE ACTIVATING PROTEIN AT 15B, ISOFORM C"/>
    <property type="match status" value="1"/>
</dbReference>
<evidence type="ECO:0000256" key="3">
    <source>
        <dbReference type="SAM" id="MobiDB-lite"/>
    </source>
</evidence>
<evidence type="ECO:0000313" key="6">
    <source>
        <dbReference type="EMBL" id="VVC36621.1"/>
    </source>
</evidence>
<dbReference type="InterPro" id="IPR011993">
    <property type="entry name" value="PH-like_dom_sf"/>
</dbReference>
<dbReference type="InterPro" id="IPR001849">
    <property type="entry name" value="PH_domain"/>
</dbReference>
<dbReference type="InterPro" id="IPR052227">
    <property type="entry name" value="Arf-Rho-GAP_ANK-PH_domain"/>
</dbReference>
<dbReference type="OrthoDB" id="29546at2759"/>
<feature type="region of interest" description="Disordered" evidence="3">
    <location>
        <begin position="1"/>
        <end position="20"/>
    </location>
</feature>
<feature type="compositionally biased region" description="Polar residues" evidence="3">
    <location>
        <begin position="209"/>
        <end position="218"/>
    </location>
</feature>
<evidence type="ECO:0000259" key="5">
    <source>
        <dbReference type="PROSITE" id="PS50238"/>
    </source>
</evidence>
<dbReference type="EMBL" id="CABPRJ010001435">
    <property type="protein sequence ID" value="VVC36621.1"/>
    <property type="molecule type" value="Genomic_DNA"/>
</dbReference>
<gene>
    <name evidence="6" type="ORF">CINCED_3A004536</name>
</gene>
<dbReference type="AlphaFoldDB" id="A0A5E4MYL8"/>
<dbReference type="PROSITE" id="PS50003">
    <property type="entry name" value="PH_DOMAIN"/>
    <property type="match status" value="1"/>
</dbReference>
<organism evidence="6 7">
    <name type="scientific">Cinara cedri</name>
    <dbReference type="NCBI Taxonomy" id="506608"/>
    <lineage>
        <taxon>Eukaryota</taxon>
        <taxon>Metazoa</taxon>
        <taxon>Ecdysozoa</taxon>
        <taxon>Arthropoda</taxon>
        <taxon>Hexapoda</taxon>
        <taxon>Insecta</taxon>
        <taxon>Pterygota</taxon>
        <taxon>Neoptera</taxon>
        <taxon>Paraneoptera</taxon>
        <taxon>Hemiptera</taxon>
        <taxon>Sternorrhyncha</taxon>
        <taxon>Aphidomorpha</taxon>
        <taxon>Aphidoidea</taxon>
        <taxon>Aphididae</taxon>
        <taxon>Lachninae</taxon>
        <taxon>Cinara</taxon>
    </lineage>
</organism>
<reference evidence="6 7" key="1">
    <citation type="submission" date="2019-08" db="EMBL/GenBank/DDBJ databases">
        <authorList>
            <person name="Alioto T."/>
            <person name="Alioto T."/>
            <person name="Gomez Garrido J."/>
        </authorList>
    </citation>
    <scope>NUCLEOTIDE SEQUENCE [LARGE SCALE GENOMIC DNA]</scope>
</reference>
<dbReference type="GO" id="GO:0005096">
    <property type="term" value="F:GTPase activator activity"/>
    <property type="evidence" value="ECO:0007669"/>
    <property type="project" value="UniProtKB-KW"/>
</dbReference>
<keyword evidence="2" id="KW-0175">Coiled coil</keyword>
<dbReference type="Gene3D" id="1.10.555.10">
    <property type="entry name" value="Rho GTPase activation protein"/>
    <property type="match status" value="1"/>
</dbReference>
<dbReference type="SMART" id="SM00324">
    <property type="entry name" value="RhoGAP"/>
    <property type="match status" value="1"/>
</dbReference>
<proteinExistence type="predicted"/>
<protein>
    <submittedName>
        <fullName evidence="6">Rho GTPase activation protein,Pleckstrin homology domain,PH domain-like,Rho GTPase-activating</fullName>
    </submittedName>
</protein>
<dbReference type="SUPFAM" id="SSF48350">
    <property type="entry name" value="GTPase activation domain, GAP"/>
    <property type="match status" value="1"/>
</dbReference>
<dbReference type="InterPro" id="IPR000198">
    <property type="entry name" value="RhoGAP_dom"/>
</dbReference>
<dbReference type="InterPro" id="IPR008936">
    <property type="entry name" value="Rho_GTPase_activation_prot"/>
</dbReference>
<dbReference type="SUPFAM" id="SSF50729">
    <property type="entry name" value="PH domain-like"/>
    <property type="match status" value="3"/>
</dbReference>
<feature type="coiled-coil region" evidence="2">
    <location>
        <begin position="280"/>
        <end position="307"/>
    </location>
</feature>
<sequence length="1099" mass="125832">MENSDYRPLPPPRNSINNQCKKKLPVPLPRQHVNLNNSILNDGSSSTSSALKDTTVLLRKHIKSEFKMASENIQERKRSVLENTRSMSICIEKSLRNFLPRPVRRHTISQTSEDFKPYTCESPIDNDIFSSLSFDSPIPSDSNSDRSFSNYYTESDFYNSQPPNFPPPPLPVNILYDKIPGSSNSSSQCGSYTTENIYEFISHGPPKLQGNSYENWNPTSEKSFSSSDTSNFNSDCKNNKSDNYENIHPIYLSNNKENFNDTKLVVLQFDPLENSFDSLVTKQKEDAEEALDEKEVEEEVDEEVENEECSLLQEIDEILYSSHYSTIESNSVGNYEFENLDDDLYNIPEPPNRVDSIQESVGSIVIPTDHENNGLKEEIQNEPIIEEKPRKNSLKSWLSMKRTLKKVADGSSESVRKFKSILKPEEKINKEDFVEVEQSGIFYNGILFVSIDEKNKDFEKKWCQIVGGQFKYSANKNQVGNSISLATLLSIQIISKPKQSEDEDIFCFQVKFRSRPQLVLFGALCTTERLVWMQKFLGSVTGSFSHKISTEFSRAGCATLKEGINNEWKQTWLLLHNRVLAYTKEICGPELIDLRKVRTVGTQEDEELKTTVLVIDCITKLIYLKFDEESEILKWQQLIKAETLNTSPHLEDQQLSKDQVPVIVEKCVNFIYAHGCLTEGVYRRSGSCSNATKLLSAFRKDAWAVQLSNQDYPVYDVASVLKRFFRDLPEPVLTTELHTHLCNAAKCNCSENEKVILYRSLLERLPAINYVTVRKLLSHLYYIQLQNDKNLMTVQNLSSIWGPTLMHTEDSDSLNWSKIESEVVNDLIILYPQLFYVEDDEIKREDRILEALIQYNLSNGNVPQPSKPSGDLKIWIYLGSKDSENCVNVTLSPNKTALMVCDELANKMGACGGHLLGLQEVICNGTMIRPIHFSEFLLDIVLSWAYWNVTYRKDNYIVCLQPNSLLIEIMPFVKEPLTICTELKFAEQKSKSFKTYLFEISGGKLICYKDKSGSLSLFEWFIKDLIWYIGCEPKRNPHTRWCITFILKSELPKELKDNFGWSIAGTTKEDHLRWMAALLLAQYGVDHIAPPVTINLLDY</sequence>
<evidence type="ECO:0000256" key="1">
    <source>
        <dbReference type="ARBA" id="ARBA00022468"/>
    </source>
</evidence>
<keyword evidence="7" id="KW-1185">Reference proteome</keyword>
<name>A0A5E4MYL8_9HEMI</name>
<feature type="region of interest" description="Disordered" evidence="3">
    <location>
        <begin position="209"/>
        <end position="238"/>
    </location>
</feature>
<evidence type="ECO:0000313" key="7">
    <source>
        <dbReference type="Proteomes" id="UP000325440"/>
    </source>
</evidence>
<dbReference type="GO" id="GO:0005737">
    <property type="term" value="C:cytoplasm"/>
    <property type="evidence" value="ECO:0007669"/>
    <property type="project" value="TreeGrafter"/>
</dbReference>
<dbReference type="PANTHER" id="PTHR45899:SF2">
    <property type="entry name" value="RHO GTPASE ACTIVATING PROTEIN AT 15B, ISOFORM C"/>
    <property type="match status" value="1"/>
</dbReference>
<feature type="domain" description="PH" evidence="4">
    <location>
        <begin position="551"/>
        <end position="644"/>
    </location>
</feature>